<evidence type="ECO:0000256" key="1">
    <source>
        <dbReference type="SAM" id="SignalP"/>
    </source>
</evidence>
<dbReference type="RefSeq" id="WP_179356446.1">
    <property type="nucleotide sequence ID" value="NZ_CP058627.1"/>
</dbReference>
<proteinExistence type="predicted"/>
<organism evidence="2 3">
    <name type="scientific">Chitinibacter bivalviorum</name>
    <dbReference type="NCBI Taxonomy" id="2739434"/>
    <lineage>
        <taxon>Bacteria</taxon>
        <taxon>Pseudomonadati</taxon>
        <taxon>Pseudomonadota</taxon>
        <taxon>Betaproteobacteria</taxon>
        <taxon>Neisseriales</taxon>
        <taxon>Chitinibacteraceae</taxon>
        <taxon>Chitinibacter</taxon>
    </lineage>
</organism>
<gene>
    <name evidence="2" type="ORF">HQ393_15780</name>
</gene>
<evidence type="ECO:0000313" key="3">
    <source>
        <dbReference type="Proteomes" id="UP000509597"/>
    </source>
</evidence>
<protein>
    <recommendedName>
        <fullName evidence="4">Lipoprotein</fullName>
    </recommendedName>
</protein>
<keyword evidence="1" id="KW-0732">Signal</keyword>
<dbReference type="PROSITE" id="PS51257">
    <property type="entry name" value="PROKAR_LIPOPROTEIN"/>
    <property type="match status" value="1"/>
</dbReference>
<accession>A0A7H9BM88</accession>
<reference evidence="2 3" key="1">
    <citation type="submission" date="2020-07" db="EMBL/GenBank/DDBJ databases">
        <title>Complete genome sequence of Chitinibacter sp. 2T18.</title>
        <authorList>
            <person name="Bae J.-W."/>
            <person name="Choi J.-W."/>
        </authorList>
    </citation>
    <scope>NUCLEOTIDE SEQUENCE [LARGE SCALE GENOMIC DNA]</scope>
    <source>
        <strain evidence="2 3">2T18</strain>
    </source>
</reference>
<sequence length="144" mass="15728">MLLTTKQMGIIAVSACVLLSACQSQPKSVSTNWLTTVNINNRPTQANLTFVQTGNTVVAKVTEGNNTNYWVQIVGEMNGNVLTGKYMDHRSDHGRCNSLLTFDKAATGYYWGSVRLVFDGNKFTGKRSNCEGALDTSWNGVLAK</sequence>
<dbReference type="AlphaFoldDB" id="A0A7H9BM88"/>
<dbReference type="Proteomes" id="UP000509597">
    <property type="component" value="Chromosome"/>
</dbReference>
<feature type="chain" id="PRO_5028962578" description="Lipoprotein" evidence="1">
    <location>
        <begin position="27"/>
        <end position="144"/>
    </location>
</feature>
<dbReference type="EMBL" id="CP058627">
    <property type="protein sequence ID" value="QLG89589.1"/>
    <property type="molecule type" value="Genomic_DNA"/>
</dbReference>
<dbReference type="KEGG" id="chiz:HQ393_15780"/>
<evidence type="ECO:0008006" key="4">
    <source>
        <dbReference type="Google" id="ProtNLM"/>
    </source>
</evidence>
<name>A0A7H9BM88_9NEIS</name>
<feature type="signal peptide" evidence="1">
    <location>
        <begin position="1"/>
        <end position="26"/>
    </location>
</feature>
<keyword evidence="3" id="KW-1185">Reference proteome</keyword>
<evidence type="ECO:0000313" key="2">
    <source>
        <dbReference type="EMBL" id="QLG89589.1"/>
    </source>
</evidence>